<dbReference type="AlphaFoldDB" id="A0A7J6XXV4"/>
<feature type="transmembrane region" description="Helical" evidence="1">
    <location>
        <begin position="53"/>
        <end position="76"/>
    </location>
</feature>
<comment type="caution">
    <text evidence="2">The sequence shown here is derived from an EMBL/GenBank/DDBJ whole genome shotgun (WGS) entry which is preliminary data.</text>
</comment>
<accession>A0A7J6XXV4</accession>
<name>A0A7J6XXV4_TRYCR</name>
<gene>
    <name evidence="2" type="ORF">ECC02_007755</name>
</gene>
<keyword evidence="1" id="KW-1133">Transmembrane helix</keyword>
<reference evidence="2 3" key="1">
    <citation type="journal article" date="2019" name="Genome Biol. Evol.">
        <title>Nanopore Sequencing Significantly Improves Genome Assembly of the Protozoan Parasite Trypanosoma cruzi.</title>
        <authorList>
            <person name="Diaz-Viraque F."/>
            <person name="Pita S."/>
            <person name="Greif G."/>
            <person name="de Souza R.C.M."/>
            <person name="Iraola G."/>
            <person name="Robello C."/>
        </authorList>
    </citation>
    <scope>NUCLEOTIDE SEQUENCE [LARGE SCALE GENOMIC DNA]</scope>
    <source>
        <strain evidence="2 3">Berenice</strain>
    </source>
</reference>
<feature type="transmembrane region" description="Helical" evidence="1">
    <location>
        <begin position="121"/>
        <end position="140"/>
    </location>
</feature>
<evidence type="ECO:0000313" key="3">
    <source>
        <dbReference type="Proteomes" id="UP000583944"/>
    </source>
</evidence>
<keyword evidence="1" id="KW-0472">Membrane</keyword>
<dbReference type="EMBL" id="JABDHM010000074">
    <property type="protein sequence ID" value="KAF5219247.1"/>
    <property type="molecule type" value="Genomic_DNA"/>
</dbReference>
<evidence type="ECO:0000256" key="1">
    <source>
        <dbReference type="SAM" id="Phobius"/>
    </source>
</evidence>
<dbReference type="Proteomes" id="UP000583944">
    <property type="component" value="Unassembled WGS sequence"/>
</dbReference>
<proteinExistence type="predicted"/>
<sequence>MDSRPHLTPRSTHIMCPLYICMHTHAGPLVLSFARHAPLPSCLAAWAEHRNCFCFYCIEWATSLSLSLCVFCFTGAMRVCALVVPRFGLFFCFVFHCLTCVVVECTYSAGCVCDDISIFRVCYLLFSLPFLPFVFFVPHICAENIGADKQKYAVWLTLWSGVNAENARTHKFLIAVAIARRHDRRLLFVSSTRCGCDVCGVQSTSVVGCALGECRSIPAQQLHVPKFLPRCGFADGGFSACVGDVRLWRLRSGSAGRMNSKRTGGSASVLRRAVVLFCIPLFVLPDVGVARCVLTRGRNARRDSCYWW</sequence>
<keyword evidence="1" id="KW-0812">Transmembrane</keyword>
<feature type="transmembrane region" description="Helical" evidence="1">
    <location>
        <begin position="88"/>
        <end position="109"/>
    </location>
</feature>
<evidence type="ECO:0000313" key="2">
    <source>
        <dbReference type="EMBL" id="KAF5219247.1"/>
    </source>
</evidence>
<dbReference type="VEuPathDB" id="TriTrypDB:ECC02_007755"/>
<organism evidence="2 3">
    <name type="scientific">Trypanosoma cruzi</name>
    <dbReference type="NCBI Taxonomy" id="5693"/>
    <lineage>
        <taxon>Eukaryota</taxon>
        <taxon>Discoba</taxon>
        <taxon>Euglenozoa</taxon>
        <taxon>Kinetoplastea</taxon>
        <taxon>Metakinetoplastina</taxon>
        <taxon>Trypanosomatida</taxon>
        <taxon>Trypanosomatidae</taxon>
        <taxon>Trypanosoma</taxon>
        <taxon>Schizotrypanum</taxon>
    </lineage>
</organism>
<protein>
    <submittedName>
        <fullName evidence="2">Uncharacterized protein</fullName>
    </submittedName>
</protein>